<dbReference type="Pfam" id="PF18925">
    <property type="entry name" value="DUF5675"/>
    <property type="match status" value="1"/>
</dbReference>
<dbReference type="RefSeq" id="WP_154916885.1">
    <property type="nucleotide sequence ID" value="NZ_VUOE01000001.1"/>
</dbReference>
<accession>A0A5B2TWU4</accession>
<proteinExistence type="predicted"/>
<evidence type="ECO:0000313" key="2">
    <source>
        <dbReference type="EMBL" id="KAA2218265.1"/>
    </source>
</evidence>
<reference evidence="2 3" key="1">
    <citation type="submission" date="2019-09" db="EMBL/GenBank/DDBJ databases">
        <authorList>
            <person name="Khan S.A."/>
            <person name="Jeon C.O."/>
            <person name="Chun B.H."/>
            <person name="Jeong S.E."/>
        </authorList>
    </citation>
    <scope>NUCLEOTIDE SEQUENCE [LARGE SCALE GENOMIC DNA]</scope>
    <source>
        <strain evidence="2 3">KCTC 42508</strain>
    </source>
</reference>
<dbReference type="AlphaFoldDB" id="A0A5B2TWU4"/>
<dbReference type="EMBL" id="VUOE01000001">
    <property type="protein sequence ID" value="KAA2218265.1"/>
    <property type="molecule type" value="Genomic_DNA"/>
</dbReference>
<sequence length="142" mass="16510">MYWILDRLRDGTPNQTLGNLAVWDGLKKVMDCATLELKDMGNRRNISRVPATPSDKPYRVVKRWSKKYGWHFHVTGVPGRSLILVHVLNYVHQTRGCIGVGYDFRLINADKELDLYLSGDTLERLFNYMPEEFDMYINDNGN</sequence>
<protein>
    <recommendedName>
        <fullName evidence="1">DUF5675 domain-containing protein</fullName>
    </recommendedName>
</protein>
<evidence type="ECO:0000259" key="1">
    <source>
        <dbReference type="Pfam" id="PF18925"/>
    </source>
</evidence>
<feature type="domain" description="DUF5675" evidence="1">
    <location>
        <begin position="12"/>
        <end position="129"/>
    </location>
</feature>
<dbReference type="Proteomes" id="UP000323188">
    <property type="component" value="Unassembled WGS sequence"/>
</dbReference>
<dbReference type="InterPro" id="IPR043732">
    <property type="entry name" value="DUF5675"/>
</dbReference>
<name>A0A5B2TWU4_9FLAO</name>
<evidence type="ECO:0000313" key="3">
    <source>
        <dbReference type="Proteomes" id="UP000323188"/>
    </source>
</evidence>
<gene>
    <name evidence="2" type="ORF">F0361_01195</name>
</gene>
<organism evidence="2 3">
    <name type="scientific">Maribacter flavus</name>
    <dbReference type="NCBI Taxonomy" id="1658664"/>
    <lineage>
        <taxon>Bacteria</taxon>
        <taxon>Pseudomonadati</taxon>
        <taxon>Bacteroidota</taxon>
        <taxon>Flavobacteriia</taxon>
        <taxon>Flavobacteriales</taxon>
        <taxon>Flavobacteriaceae</taxon>
        <taxon>Maribacter</taxon>
    </lineage>
</organism>
<comment type="caution">
    <text evidence="2">The sequence shown here is derived from an EMBL/GenBank/DDBJ whole genome shotgun (WGS) entry which is preliminary data.</text>
</comment>